<protein>
    <recommendedName>
        <fullName evidence="1">DUF559 domain-containing protein</fullName>
    </recommendedName>
</protein>
<proteinExistence type="predicted"/>
<gene>
    <name evidence="2" type="ORF">Mlaev_00637</name>
</gene>
<organism evidence="2 3">
    <name type="scientific">Microbacterium laevaniformans</name>
    <dbReference type="NCBI Taxonomy" id="36807"/>
    <lineage>
        <taxon>Bacteria</taxon>
        <taxon>Bacillati</taxon>
        <taxon>Actinomycetota</taxon>
        <taxon>Actinomycetes</taxon>
        <taxon>Micrococcales</taxon>
        <taxon>Microbacteriaceae</taxon>
        <taxon>Microbacterium</taxon>
    </lineage>
</organism>
<dbReference type="Gene3D" id="3.40.960.10">
    <property type="entry name" value="VSR Endonuclease"/>
    <property type="match status" value="1"/>
</dbReference>
<accession>A0A150HHY4</accession>
<sequence>MFDVWTRAELRAAGMTSRAIRASLESGQLVRARKGHYVRGDAPEALRKAAHVGGRLGCLSLLSECGVFVADSTRLHVHMERGDSRMRPVVGGGALGLAAQRRDLVLHWHALTEPPTSGAVDIVDALSHAIRCQEARFAVATLDSAIHLGTVAVDQLDQVFGAVPARFRAIRPFIDSRAEAGTETLVRLLLRRWGCDVDLQVSIDGVGRVDLLVNGWLIIECDSKQFHSDWNQQRVDYQRDRALAALGFTVLRLTAEDILYRFEDVASALRGLIFANRRG</sequence>
<dbReference type="InterPro" id="IPR007569">
    <property type="entry name" value="DUF559"/>
</dbReference>
<evidence type="ECO:0000313" key="3">
    <source>
        <dbReference type="Proteomes" id="UP000075357"/>
    </source>
</evidence>
<reference evidence="2 3" key="1">
    <citation type="submission" date="2016-01" db="EMBL/GenBank/DDBJ databases">
        <title>Draft genome sequences of Microbacterium laevaniformans LCDC 91-0039 and the type strain of Microbacterium hominis LCDC 84-209.</title>
        <authorList>
            <person name="Bernier A.-M."/>
            <person name="Bernard K."/>
        </authorList>
    </citation>
    <scope>NUCLEOTIDE SEQUENCE [LARGE SCALE GENOMIC DNA]</scope>
    <source>
        <strain evidence="2 3">LCDC 91-0039</strain>
    </source>
</reference>
<feature type="domain" description="DUF559" evidence="1">
    <location>
        <begin position="216"/>
        <end position="268"/>
    </location>
</feature>
<evidence type="ECO:0000259" key="1">
    <source>
        <dbReference type="Pfam" id="PF04480"/>
    </source>
</evidence>
<dbReference type="Pfam" id="PF04480">
    <property type="entry name" value="DUF559"/>
    <property type="match status" value="1"/>
</dbReference>
<dbReference type="SUPFAM" id="SSF52980">
    <property type="entry name" value="Restriction endonuclease-like"/>
    <property type="match status" value="1"/>
</dbReference>
<comment type="caution">
    <text evidence="2">The sequence shown here is derived from an EMBL/GenBank/DDBJ whole genome shotgun (WGS) entry which is preliminary data.</text>
</comment>
<dbReference type="PATRIC" id="fig|36807.3.peg.659"/>
<dbReference type="InterPro" id="IPR011335">
    <property type="entry name" value="Restrct_endonuc-II-like"/>
</dbReference>
<dbReference type="EMBL" id="LRAD01000019">
    <property type="protein sequence ID" value="KXZ61378.1"/>
    <property type="molecule type" value="Genomic_DNA"/>
</dbReference>
<name>A0A150HHY4_9MICO</name>
<dbReference type="Proteomes" id="UP000075357">
    <property type="component" value="Unassembled WGS sequence"/>
</dbReference>
<evidence type="ECO:0000313" key="2">
    <source>
        <dbReference type="EMBL" id="KXZ61378.1"/>
    </source>
</evidence>
<keyword evidence="3" id="KW-1185">Reference proteome</keyword>
<dbReference type="STRING" id="36807.Mlaev_00637"/>
<dbReference type="AlphaFoldDB" id="A0A150HHY4"/>